<name>A0A8H7WCA2_9HELO</name>
<sequence length="347" mass="39714">MEVSVLSSSPSEPQSRTFPQFKDFPLEIRQLIWEAALPGPRIITFELDIPHDGRCYGVRSDVDISSSSNDDFFDFDVDLRYRRIYPMTPLFKRAKITGPVRNHVPKFHAKIPIITAVCRESRAVAEWCYTLAFGSPISPPCVWFSFERDTLHMTERIISGFERDDYSVTDLGPDLAMVKHISIAESYLDDINLTEDGPRRHLVPHTWCSRTISWFSSLESVTYTINPNYHSFKGGLIFNEVQNIATAFDQLEEIEDDLWPYPFARPGREVKATNPLPDGWERVILEALKSEFADRARLSNSSGEVVPKVDGLKINRMALSTAQDPDMSRKVEAIVKELERFYDNQEA</sequence>
<dbReference type="PANTHER" id="PTHR35910:SF6">
    <property type="entry name" value="2EXR DOMAIN-CONTAINING PROTEIN"/>
    <property type="match status" value="1"/>
</dbReference>
<proteinExistence type="predicted"/>
<comment type="caution">
    <text evidence="2">The sequence shown here is derived from an EMBL/GenBank/DDBJ whole genome shotgun (WGS) entry which is preliminary data.</text>
</comment>
<evidence type="ECO:0000259" key="1">
    <source>
        <dbReference type="Pfam" id="PF20150"/>
    </source>
</evidence>
<accession>A0A8H7WCA2</accession>
<organism evidence="2 3">
    <name type="scientific">Cadophora malorum</name>
    <dbReference type="NCBI Taxonomy" id="108018"/>
    <lineage>
        <taxon>Eukaryota</taxon>
        <taxon>Fungi</taxon>
        <taxon>Dikarya</taxon>
        <taxon>Ascomycota</taxon>
        <taxon>Pezizomycotina</taxon>
        <taxon>Leotiomycetes</taxon>
        <taxon>Helotiales</taxon>
        <taxon>Ploettnerulaceae</taxon>
        <taxon>Cadophora</taxon>
    </lineage>
</organism>
<dbReference type="AlphaFoldDB" id="A0A8H7WCA2"/>
<evidence type="ECO:0000313" key="3">
    <source>
        <dbReference type="Proteomes" id="UP000664132"/>
    </source>
</evidence>
<dbReference type="InterPro" id="IPR045518">
    <property type="entry name" value="2EXR"/>
</dbReference>
<protein>
    <recommendedName>
        <fullName evidence="1">2EXR domain-containing protein</fullName>
    </recommendedName>
</protein>
<keyword evidence="3" id="KW-1185">Reference proteome</keyword>
<dbReference type="EMBL" id="JAFJYH010000053">
    <property type="protein sequence ID" value="KAG4422179.1"/>
    <property type="molecule type" value="Genomic_DNA"/>
</dbReference>
<dbReference type="Pfam" id="PF20150">
    <property type="entry name" value="2EXR"/>
    <property type="match status" value="1"/>
</dbReference>
<gene>
    <name evidence="2" type="ORF">IFR04_004685</name>
</gene>
<dbReference type="OrthoDB" id="3437257at2759"/>
<feature type="domain" description="2EXR" evidence="1">
    <location>
        <begin position="18"/>
        <end position="151"/>
    </location>
</feature>
<dbReference type="Proteomes" id="UP000664132">
    <property type="component" value="Unassembled WGS sequence"/>
</dbReference>
<evidence type="ECO:0000313" key="2">
    <source>
        <dbReference type="EMBL" id="KAG4422179.1"/>
    </source>
</evidence>
<dbReference type="PANTHER" id="PTHR35910">
    <property type="entry name" value="2EXR DOMAIN-CONTAINING PROTEIN"/>
    <property type="match status" value="1"/>
</dbReference>
<reference evidence="2" key="1">
    <citation type="submission" date="2021-02" db="EMBL/GenBank/DDBJ databases">
        <title>Genome sequence Cadophora malorum strain M34.</title>
        <authorList>
            <person name="Stefanovic E."/>
            <person name="Vu D."/>
            <person name="Scully C."/>
            <person name="Dijksterhuis J."/>
            <person name="Roader J."/>
            <person name="Houbraken J."/>
        </authorList>
    </citation>
    <scope>NUCLEOTIDE SEQUENCE</scope>
    <source>
        <strain evidence="2">M34</strain>
    </source>
</reference>